<dbReference type="RefSeq" id="XP_022383449.1">
    <property type="nucleotide sequence ID" value="XM_022539256.1"/>
</dbReference>
<dbReference type="STRING" id="109264.A0A1F7ZJV9"/>
<name>A0A1F7ZJV9_9EURO</name>
<dbReference type="OrthoDB" id="5584477at2759"/>
<dbReference type="InterPro" id="IPR040976">
    <property type="entry name" value="Pkinase_fungal"/>
</dbReference>
<accession>A0A1F7ZJV9</accession>
<dbReference type="Proteomes" id="UP000179179">
    <property type="component" value="Unassembled WGS sequence"/>
</dbReference>
<dbReference type="SUPFAM" id="SSF56112">
    <property type="entry name" value="Protein kinase-like (PK-like)"/>
    <property type="match status" value="1"/>
</dbReference>
<evidence type="ECO:0000313" key="3">
    <source>
        <dbReference type="EMBL" id="OGM39732.1"/>
    </source>
</evidence>
<evidence type="ECO:0000259" key="2">
    <source>
        <dbReference type="Pfam" id="PF17667"/>
    </source>
</evidence>
<feature type="compositionally biased region" description="Basic and acidic residues" evidence="1">
    <location>
        <begin position="550"/>
        <end position="559"/>
    </location>
</feature>
<evidence type="ECO:0000313" key="4">
    <source>
        <dbReference type="Proteomes" id="UP000179179"/>
    </source>
</evidence>
<evidence type="ECO:0000256" key="1">
    <source>
        <dbReference type="SAM" id="MobiDB-lite"/>
    </source>
</evidence>
<sequence>MSQYARPDTSKASPIGGKLNTFRESFKATCEELGLTASLDAISQFDNEDLQNLVLDLVSALRAIPDMRKLPSANGRKYLLSDLLRLNAVISSDDFVVERFIPLLRAVLNQESEDHIWDSIYSTVRESTPPPKLVPFLNQTPFLHTTSSIVNSPEHRKHVDTVLKAELGSIFLDVPNFFEAFFNSVNGHETTCTTLLQRCKTGDNPLYCDGIGWCDWPANAQEKEVLKWISGKFDLVRSFVAEQNPSASLCRTVLAQPAQPLQGSTAARKLDIAIVSNSETIPGQIPHWSRILVPGELKSNPEADTVSKTWRDLGRYVREVFTTQDTRRFVLGFTLCGSIMRLWEFDRVGATASEPFDINKNGLKFISVVTGYLLLDNEQLGYDPTIMCSSDGTRTIEVIRHGQPERLILDELMKRSPCVAGRATTCWKAHRAGGEANIPLVVKDSWQYPVRDEEGVLLRKALEGGVTNVARYYSHQTVEVGGKIDDVLRNIRGELDLIRAKHHRPACLRDEGIIRNGRSIGSMAGRKRSSSRTGTEIPPPKKRTCSSSPSKDRGNLDEQNRVHRRVIIHDYGKPLYKASSLVAMLTAFDRCMVGYHSLYTKTGLLQGDISTGNLMMNEDDDNPSWPAFLIDLDLAVQERRDRPSGAWGKTGTRAFMPIGQLLGDKLSWVHGLESFFWVLFWICIHYEGPNEKSLVIREYDEWNYVSMEELAKLKLGTVSDDHIFESTMDKFTEYHKPLKPCVDELRKAVFPNGKIRRKGDESLLSQMREIVQKAQDALQEASL</sequence>
<proteinExistence type="predicted"/>
<dbReference type="AlphaFoldDB" id="A0A1F7ZJV9"/>
<dbReference type="Pfam" id="PF17667">
    <property type="entry name" value="Pkinase_fungal"/>
    <property type="match status" value="1"/>
</dbReference>
<dbReference type="Gene3D" id="1.10.510.10">
    <property type="entry name" value="Transferase(Phosphotransferase) domain 1"/>
    <property type="match status" value="1"/>
</dbReference>
<dbReference type="PANTHER" id="PTHR38248">
    <property type="entry name" value="FUNK1 6"/>
    <property type="match status" value="1"/>
</dbReference>
<keyword evidence="4" id="KW-1185">Reference proteome</keyword>
<comment type="caution">
    <text evidence="3">The sequence shown here is derived from an EMBL/GenBank/DDBJ whole genome shotgun (WGS) entry which is preliminary data.</text>
</comment>
<feature type="domain" description="Fungal-type protein kinase" evidence="2">
    <location>
        <begin position="269"/>
        <end position="683"/>
    </location>
</feature>
<dbReference type="PANTHER" id="PTHR38248:SF2">
    <property type="entry name" value="FUNK1 11"/>
    <property type="match status" value="1"/>
</dbReference>
<protein>
    <recommendedName>
        <fullName evidence="2">Fungal-type protein kinase domain-containing protein</fullName>
    </recommendedName>
</protein>
<dbReference type="EMBL" id="LYCR01000181">
    <property type="protein sequence ID" value="OGM39732.1"/>
    <property type="molecule type" value="Genomic_DNA"/>
</dbReference>
<organism evidence="3 4">
    <name type="scientific">Aspergillus bombycis</name>
    <dbReference type="NCBI Taxonomy" id="109264"/>
    <lineage>
        <taxon>Eukaryota</taxon>
        <taxon>Fungi</taxon>
        <taxon>Dikarya</taxon>
        <taxon>Ascomycota</taxon>
        <taxon>Pezizomycotina</taxon>
        <taxon>Eurotiomycetes</taxon>
        <taxon>Eurotiomycetidae</taxon>
        <taxon>Eurotiales</taxon>
        <taxon>Aspergillaceae</taxon>
        <taxon>Aspergillus</taxon>
    </lineage>
</organism>
<reference evidence="3 4" key="1">
    <citation type="journal article" date="2016" name="Genome Biol. Evol.">
        <title>Draft genome sequence of an aflatoxigenic Aspergillus species, A. bombycis.</title>
        <authorList>
            <person name="Moore G.G."/>
            <person name="Mack B.M."/>
            <person name="Beltz S.B."/>
            <person name="Gilbert M.K."/>
        </authorList>
    </citation>
    <scope>NUCLEOTIDE SEQUENCE [LARGE SCALE GENOMIC DNA]</scope>
    <source>
        <strain evidence="4">NRRL 26010</strain>
    </source>
</reference>
<dbReference type="InterPro" id="IPR011009">
    <property type="entry name" value="Kinase-like_dom_sf"/>
</dbReference>
<gene>
    <name evidence="3" type="ORF">ABOM_012128</name>
</gene>
<feature type="region of interest" description="Disordered" evidence="1">
    <location>
        <begin position="519"/>
        <end position="559"/>
    </location>
</feature>
<dbReference type="GeneID" id="34455518"/>